<comment type="caution">
    <text evidence="2">The sequence shown here is derived from an EMBL/GenBank/DDBJ whole genome shotgun (WGS) entry which is preliminary data.</text>
</comment>
<gene>
    <name evidence="2" type="ORF">E1292_39560</name>
</gene>
<organism evidence="2 3">
    <name type="scientific">Nonomuraea deserti</name>
    <dbReference type="NCBI Taxonomy" id="1848322"/>
    <lineage>
        <taxon>Bacteria</taxon>
        <taxon>Bacillati</taxon>
        <taxon>Actinomycetota</taxon>
        <taxon>Actinomycetes</taxon>
        <taxon>Streptosporangiales</taxon>
        <taxon>Streptosporangiaceae</taxon>
        <taxon>Nonomuraea</taxon>
    </lineage>
</organism>
<keyword evidence="3" id="KW-1185">Reference proteome</keyword>
<dbReference type="Gene3D" id="2.130.10.10">
    <property type="entry name" value="YVTN repeat-like/Quinoprotein amine dehydrogenase"/>
    <property type="match status" value="1"/>
</dbReference>
<dbReference type="InterPro" id="IPR015943">
    <property type="entry name" value="WD40/YVTN_repeat-like_dom_sf"/>
</dbReference>
<dbReference type="PANTHER" id="PTHR30344">
    <property type="entry name" value="6-PHOSPHOGLUCONOLACTONASE-RELATED"/>
    <property type="match status" value="1"/>
</dbReference>
<dbReference type="InterPro" id="IPR011048">
    <property type="entry name" value="Haem_d1_sf"/>
</dbReference>
<evidence type="ECO:0000313" key="3">
    <source>
        <dbReference type="Proteomes" id="UP000295258"/>
    </source>
</evidence>
<dbReference type="InterPro" id="IPR050282">
    <property type="entry name" value="Cycloisomerase_2"/>
</dbReference>
<dbReference type="GO" id="GO:0017057">
    <property type="term" value="F:6-phosphogluconolactonase activity"/>
    <property type="evidence" value="ECO:0007669"/>
    <property type="project" value="TreeGrafter"/>
</dbReference>
<dbReference type="Proteomes" id="UP000295258">
    <property type="component" value="Unassembled WGS sequence"/>
</dbReference>
<dbReference type="AlphaFoldDB" id="A0A4R4V6D1"/>
<evidence type="ECO:0000313" key="2">
    <source>
        <dbReference type="EMBL" id="TDC94919.1"/>
    </source>
</evidence>
<accession>A0A4R4V6D1</accession>
<dbReference type="SUPFAM" id="SSF51004">
    <property type="entry name" value="C-terminal (heme d1) domain of cytochrome cd1-nitrite reductase"/>
    <property type="match status" value="1"/>
</dbReference>
<dbReference type="InterPro" id="IPR019405">
    <property type="entry name" value="Lactonase_7-beta_prop"/>
</dbReference>
<sequence>MLKALISETLASGNELIAIVNHRRIPAVKHLYIGGYGPGIVTVGGDLTDLTRVAAPSFLAAHPTLPVLYAVGELERGWLTAYTVGEEGLRPLDERPSEGDSPCHVAVDPTGTLLAAANYGDGTAVVYHLDSRGAFEGEPIVLRHEGSGPDPDRQAGPHAHETVFHDGLLHVSDLGTDEIRRYRPDGTPLEPITMGPGTGPRHFAFTDSRLYVAGELGGTVTLAEGERRTTVPASGQAGENAPSHLELAGGLVYVANRGPNTISVLRDDLSVVAEVPSGGDWPRHFAIDGDRMYVANQRSGTVNVFALKDGIPEPTGQAYDVESPACVLIT</sequence>
<proteinExistence type="inferred from homology"/>
<dbReference type="Pfam" id="PF10282">
    <property type="entry name" value="Lactonase"/>
    <property type="match status" value="1"/>
</dbReference>
<comment type="similarity">
    <text evidence="1">Belongs to the cycloisomerase 2 family.</text>
</comment>
<dbReference type="EMBL" id="SMKO01000175">
    <property type="protein sequence ID" value="TDC94919.1"/>
    <property type="molecule type" value="Genomic_DNA"/>
</dbReference>
<protein>
    <submittedName>
        <fullName evidence="2">Lactonase family protein</fullName>
    </submittedName>
</protein>
<reference evidence="2 3" key="1">
    <citation type="submission" date="2019-03" db="EMBL/GenBank/DDBJ databases">
        <title>Draft genome sequences of novel Actinobacteria.</title>
        <authorList>
            <person name="Sahin N."/>
            <person name="Ay H."/>
            <person name="Saygin H."/>
        </authorList>
    </citation>
    <scope>NUCLEOTIDE SEQUENCE [LARGE SCALE GENOMIC DNA]</scope>
    <source>
        <strain evidence="2 3">KC310</strain>
    </source>
</reference>
<name>A0A4R4V6D1_9ACTN</name>
<evidence type="ECO:0000256" key="1">
    <source>
        <dbReference type="ARBA" id="ARBA00005564"/>
    </source>
</evidence>
<dbReference type="PANTHER" id="PTHR30344:SF1">
    <property type="entry name" value="6-PHOSPHOGLUCONOLACTONASE"/>
    <property type="match status" value="1"/>
</dbReference>